<sequence>MGDSGGSVVSIDVERISFGGKEHHIETKHGPVSVAVYGDHDKHALITYPDVALNHMSCFQGLLFCPEAASLLLHNFCIYHISPPGHELGATPILPNSPVASVDELADQVAEVLDFFGLGSVMCLGVSAGAYILTLFATKYRERVLGLILVSPLCRTPSWTEWFYNKVMSNLLYYYGMCDMVKDCLLQRYFGKFLDQRQSMNIWRFIQTINQRHDLTESLKQLQCRTLIFVGENSQFHTEAVHMTAKLDKRYSALVEVQACGSVVTEEQPHAMLIPMEYFLMGYGLFRPSHVSSSPRSPLNPFCISPELLSPESMGVKLKPIKTRANLRVRWLPRYLALKFENDMKHGIPTVGRQIQRHKELGKDGDGRIRQWGSLGMLSRCLGADLMWSTVGRPVSADGTATTDGAEGGRVVMEFTVADRVAAVAISDRNQLADKKIGGDGTTAMKIYEATFRNFVGACSFAPQGAVIPFLPQLPESDLRIPNCESRADRSSCSAIQALQPIIAPEAILVQKAIKF</sequence>
<evidence type="ECO:0000256" key="1">
    <source>
        <dbReference type="ARBA" id="ARBA00005598"/>
    </source>
</evidence>
<dbReference type="Pfam" id="PF03096">
    <property type="entry name" value="Ndr"/>
    <property type="match status" value="1"/>
</dbReference>
<proteinExistence type="inferred from homology"/>
<dbReference type="PANTHER" id="PTHR11034">
    <property type="entry name" value="N-MYC DOWNSTREAM REGULATED"/>
    <property type="match status" value="1"/>
</dbReference>
<name>M8CGS7_AEGTA</name>
<protein>
    <recommendedName>
        <fullName evidence="3">Pollen-specific protein SF21</fullName>
    </recommendedName>
</protein>
<reference evidence="2" key="1">
    <citation type="submission" date="2015-06" db="UniProtKB">
        <authorList>
            <consortium name="EnsemblPlants"/>
        </authorList>
    </citation>
    <scope>IDENTIFICATION</scope>
</reference>
<accession>M8CGS7</accession>
<dbReference type="SUPFAM" id="SSF53474">
    <property type="entry name" value="alpha/beta-Hydrolases"/>
    <property type="match status" value="1"/>
</dbReference>
<dbReference type="InterPro" id="IPR004142">
    <property type="entry name" value="NDRG"/>
</dbReference>
<organism evidence="2">
    <name type="scientific">Aegilops tauschii</name>
    <name type="common">Tausch's goatgrass</name>
    <name type="synonym">Aegilops squarrosa</name>
    <dbReference type="NCBI Taxonomy" id="37682"/>
    <lineage>
        <taxon>Eukaryota</taxon>
        <taxon>Viridiplantae</taxon>
        <taxon>Streptophyta</taxon>
        <taxon>Embryophyta</taxon>
        <taxon>Tracheophyta</taxon>
        <taxon>Spermatophyta</taxon>
        <taxon>Magnoliopsida</taxon>
        <taxon>Liliopsida</taxon>
        <taxon>Poales</taxon>
        <taxon>Poaceae</taxon>
        <taxon>BOP clade</taxon>
        <taxon>Pooideae</taxon>
        <taxon>Triticodae</taxon>
        <taxon>Triticeae</taxon>
        <taxon>Triticinae</taxon>
        <taxon>Aegilops</taxon>
    </lineage>
</organism>
<dbReference type="EnsemblPlants" id="EMT26397">
    <property type="protein sequence ID" value="EMT26397"/>
    <property type="gene ID" value="F775_24816"/>
</dbReference>
<dbReference type="Gene3D" id="3.40.50.1820">
    <property type="entry name" value="alpha/beta hydrolase"/>
    <property type="match status" value="1"/>
</dbReference>
<dbReference type="AlphaFoldDB" id="M8CGS7"/>
<evidence type="ECO:0000313" key="2">
    <source>
        <dbReference type="EnsemblPlants" id="EMT26397"/>
    </source>
</evidence>
<comment type="similarity">
    <text evidence="1">Belongs to the NDRG family.</text>
</comment>
<evidence type="ECO:0008006" key="3">
    <source>
        <dbReference type="Google" id="ProtNLM"/>
    </source>
</evidence>
<dbReference type="InterPro" id="IPR029058">
    <property type="entry name" value="AB_hydrolase_fold"/>
</dbReference>